<dbReference type="CDD" id="cd07087">
    <property type="entry name" value="ALDH_F3-13-14_CALDH-like"/>
    <property type="match status" value="1"/>
</dbReference>
<dbReference type="Pfam" id="PF00171">
    <property type="entry name" value="Aldedh"/>
    <property type="match status" value="1"/>
</dbReference>
<keyword evidence="6" id="KW-1133">Transmembrane helix</keyword>
<keyword evidence="3" id="KW-0520">NAD</keyword>
<dbReference type="FunCoup" id="F2UAE5">
    <property type="interactions" value="1643"/>
</dbReference>
<feature type="transmembrane region" description="Helical" evidence="6">
    <location>
        <begin position="13"/>
        <end position="31"/>
    </location>
</feature>
<reference evidence="8" key="1">
    <citation type="submission" date="2009-08" db="EMBL/GenBank/DDBJ databases">
        <title>Annotation of Salpingoeca rosetta.</title>
        <authorList>
            <consortium name="The Broad Institute Genome Sequencing Platform"/>
            <person name="Russ C."/>
            <person name="Cuomo C."/>
            <person name="Burger G."/>
            <person name="Gray M.W."/>
            <person name="Holland P.W.H."/>
            <person name="King N."/>
            <person name="Lang F.B.F."/>
            <person name="Roger A.J."/>
            <person name="Ruiz-Trillo I."/>
            <person name="Young S.K."/>
            <person name="Zeng Q."/>
            <person name="Gargeya S."/>
            <person name="Alvarado L."/>
            <person name="Berlin A."/>
            <person name="Chapman S.B."/>
            <person name="Chen Z."/>
            <person name="Freedman E."/>
            <person name="Gellesch M."/>
            <person name="Goldberg J."/>
            <person name="Griggs A."/>
            <person name="Gujja S."/>
            <person name="Heilman E."/>
            <person name="Heiman D."/>
            <person name="Howarth C."/>
            <person name="Mehta T."/>
            <person name="Neiman D."/>
            <person name="Pearson M."/>
            <person name="Roberts A."/>
            <person name="Saif S."/>
            <person name="Shea T."/>
            <person name="Shenoy N."/>
            <person name="Sisk P."/>
            <person name="Stolte C."/>
            <person name="Sykes S."/>
            <person name="White J."/>
            <person name="Yandava C."/>
            <person name="Haas B."/>
            <person name="Nusbaum C."/>
            <person name="Birren B."/>
        </authorList>
    </citation>
    <scope>NUCLEOTIDE SEQUENCE [LARGE SCALE GENOMIC DNA]</scope>
    <source>
        <strain evidence="8">ATCC 50818</strain>
    </source>
</reference>
<dbReference type="PANTHER" id="PTHR43570">
    <property type="entry name" value="ALDEHYDE DEHYDROGENASE"/>
    <property type="match status" value="1"/>
</dbReference>
<feature type="transmembrane region" description="Helical" evidence="6">
    <location>
        <begin position="75"/>
        <end position="94"/>
    </location>
</feature>
<dbReference type="InterPro" id="IPR015590">
    <property type="entry name" value="Aldehyde_DH_dom"/>
</dbReference>
<gene>
    <name evidence="8" type="ORF">PTSG_05426</name>
</gene>
<evidence type="ECO:0000256" key="3">
    <source>
        <dbReference type="ARBA" id="ARBA00023027"/>
    </source>
</evidence>
<evidence type="ECO:0000256" key="2">
    <source>
        <dbReference type="ARBA" id="ARBA00023002"/>
    </source>
</evidence>
<dbReference type="GO" id="GO:0005737">
    <property type="term" value="C:cytoplasm"/>
    <property type="evidence" value="ECO:0007669"/>
    <property type="project" value="TreeGrafter"/>
</dbReference>
<keyword evidence="2 5" id="KW-0560">Oxidoreductase</keyword>
<dbReference type="GO" id="GO:0006081">
    <property type="term" value="P:aldehyde metabolic process"/>
    <property type="evidence" value="ECO:0007669"/>
    <property type="project" value="InterPro"/>
</dbReference>
<keyword evidence="6" id="KW-0472">Membrane</keyword>
<dbReference type="PANTHER" id="PTHR43570:SF16">
    <property type="entry name" value="ALDEHYDE DEHYDROGENASE TYPE III, ISOFORM Q"/>
    <property type="match status" value="1"/>
</dbReference>
<dbReference type="Gene3D" id="3.40.605.10">
    <property type="entry name" value="Aldehyde Dehydrogenase, Chain A, domain 1"/>
    <property type="match status" value="1"/>
</dbReference>
<evidence type="ECO:0000256" key="6">
    <source>
        <dbReference type="SAM" id="Phobius"/>
    </source>
</evidence>
<dbReference type="FunFam" id="3.40.309.10:FF:000003">
    <property type="entry name" value="Aldehyde dehydrogenase"/>
    <property type="match status" value="1"/>
</dbReference>
<organism evidence="9">
    <name type="scientific">Salpingoeca rosetta (strain ATCC 50818 / BSB-021)</name>
    <dbReference type="NCBI Taxonomy" id="946362"/>
    <lineage>
        <taxon>Eukaryota</taxon>
        <taxon>Choanoflagellata</taxon>
        <taxon>Craspedida</taxon>
        <taxon>Salpingoecidae</taxon>
        <taxon>Salpingoeca</taxon>
    </lineage>
</organism>
<evidence type="ECO:0000313" key="8">
    <source>
        <dbReference type="EMBL" id="EGD73720.1"/>
    </source>
</evidence>
<evidence type="ECO:0000259" key="7">
    <source>
        <dbReference type="Pfam" id="PF00171"/>
    </source>
</evidence>
<dbReference type="Gene3D" id="3.40.309.10">
    <property type="entry name" value="Aldehyde Dehydrogenase, Chain A, domain 2"/>
    <property type="match status" value="1"/>
</dbReference>
<comment type="similarity">
    <text evidence="1 5">Belongs to the aldehyde dehydrogenase family.</text>
</comment>
<sequence length="560" mass="62107">MVSSVSHVLRGQFDPWTLSLAGSFTFVWLSLYSRRPSFLAFATLGFVPLLLIPDYSVTECLEGTVVGNVLSQVPATYGAAALFLLVTGASCLLMRKPKRKDDDYIVDESCFADFKLVGKVNREYTLDEIPTLVQEMQRSYASGITRPVSKRKEQLRQLRKFFVENEERIIAAVHEDLKRPRFETIYYDVALPIAEIDDALHKLDQWMEPEPVGPHILSFPSTQWTQPEPYGVALVIGTWNFPFQLELVPALGAIAAGNTVIIKPCNTSKACARLLADVLPKYMDPRVVQVVGANFKGDRECTAKLLEEKTDIIFFTGSPTVGRVIMQGAAQHLTPCVLELGGKNPVYVDKSADIDLAAKRCVWARNFNCGQQCIAPDFVLCHKDVIEQFKERCRHYCQVMYENNEDDPNIGRVVGDKQMDRLVGLLNSHGGQVVAGGQFDRKKRYIAATVIHVSRTSTLMQDETFGPILAVTEAESVEDAIAEINSRPKPLALYIFAQDEAVQRRVVENTSSGGVTVNSCLFHVGHPGLPFGGIGNSGMGAYHGENSHETIVCLCLLLRF</sequence>
<evidence type="ECO:0000256" key="5">
    <source>
        <dbReference type="RuleBase" id="RU003345"/>
    </source>
</evidence>
<feature type="transmembrane region" description="Helical" evidence="6">
    <location>
        <begin position="38"/>
        <end position="55"/>
    </location>
</feature>
<feature type="active site" evidence="4">
    <location>
        <position position="339"/>
    </location>
</feature>
<dbReference type="GeneID" id="16074579"/>
<keyword evidence="9" id="KW-1185">Reference proteome</keyword>
<dbReference type="SUPFAM" id="SSF53720">
    <property type="entry name" value="ALDH-like"/>
    <property type="match status" value="1"/>
</dbReference>
<dbReference type="EMBL" id="GL832966">
    <property type="protein sequence ID" value="EGD73720.1"/>
    <property type="molecule type" value="Genomic_DNA"/>
</dbReference>
<evidence type="ECO:0000313" key="9">
    <source>
        <dbReference type="Proteomes" id="UP000007799"/>
    </source>
</evidence>
<dbReference type="OrthoDB" id="440325at2759"/>
<dbReference type="InterPro" id="IPR029510">
    <property type="entry name" value="Ald_DH_CS_GLU"/>
</dbReference>
<dbReference type="InParanoid" id="F2UAE5"/>
<dbReference type="STRING" id="946362.F2UAE5"/>
<evidence type="ECO:0000256" key="1">
    <source>
        <dbReference type="ARBA" id="ARBA00009986"/>
    </source>
</evidence>
<dbReference type="GO" id="GO:0004029">
    <property type="term" value="F:aldehyde dehydrogenase (NAD+) activity"/>
    <property type="evidence" value="ECO:0007669"/>
    <property type="project" value="TreeGrafter"/>
</dbReference>
<dbReference type="InterPro" id="IPR016163">
    <property type="entry name" value="Ald_DH_C"/>
</dbReference>
<protein>
    <recommendedName>
        <fullName evidence="7">Aldehyde dehydrogenase domain-containing protein</fullName>
    </recommendedName>
</protein>
<dbReference type="PROSITE" id="PS00687">
    <property type="entry name" value="ALDEHYDE_DEHYDR_GLU"/>
    <property type="match status" value="1"/>
</dbReference>
<evidence type="ECO:0000256" key="4">
    <source>
        <dbReference type="PROSITE-ProRule" id="PRU10007"/>
    </source>
</evidence>
<dbReference type="AlphaFoldDB" id="F2UAE5"/>
<dbReference type="InterPro" id="IPR016161">
    <property type="entry name" value="Ald_DH/histidinol_DH"/>
</dbReference>
<dbReference type="Proteomes" id="UP000007799">
    <property type="component" value="Unassembled WGS sequence"/>
</dbReference>
<dbReference type="KEGG" id="sre:PTSG_05426"/>
<dbReference type="OMA" id="EIDWCKQ"/>
<accession>F2UAE5</accession>
<dbReference type="eggNOG" id="KOG2456">
    <property type="taxonomic scope" value="Eukaryota"/>
</dbReference>
<dbReference type="FunFam" id="3.40.605.10:FF:000004">
    <property type="entry name" value="Aldehyde dehydrogenase"/>
    <property type="match status" value="1"/>
</dbReference>
<dbReference type="InterPro" id="IPR012394">
    <property type="entry name" value="Aldehyde_DH_NAD(P)"/>
</dbReference>
<proteinExistence type="inferred from homology"/>
<keyword evidence="6" id="KW-0812">Transmembrane</keyword>
<name>F2UAE5_SALR5</name>
<feature type="domain" description="Aldehyde dehydrogenase" evidence="7">
    <location>
        <begin position="124"/>
        <end position="549"/>
    </location>
</feature>
<dbReference type="RefSeq" id="XP_004994001.1">
    <property type="nucleotide sequence ID" value="XM_004993944.1"/>
</dbReference>
<dbReference type="InterPro" id="IPR016162">
    <property type="entry name" value="Ald_DH_N"/>
</dbReference>